<dbReference type="RefSeq" id="WP_171626737.1">
    <property type="nucleotide sequence ID" value="NZ_JABBPG010000006.1"/>
</dbReference>
<comment type="caution">
    <text evidence="2">The sequence shown here is derived from an EMBL/GenBank/DDBJ whole genome shotgun (WGS) entry which is preliminary data.</text>
</comment>
<feature type="compositionally biased region" description="Basic and acidic residues" evidence="1">
    <location>
        <begin position="653"/>
        <end position="674"/>
    </location>
</feature>
<reference evidence="2 3" key="1">
    <citation type="submission" date="2020-04" db="EMBL/GenBank/DDBJ databases">
        <title>Pseudoalteromonas caenipelagi sp. nov., isolated from a tidal flat.</title>
        <authorList>
            <person name="Park S."/>
            <person name="Yoon J.-H."/>
        </authorList>
    </citation>
    <scope>NUCLEOTIDE SEQUENCE [LARGE SCALE GENOMIC DNA]</scope>
    <source>
        <strain evidence="2 3">JBTF-M23</strain>
    </source>
</reference>
<evidence type="ECO:0000313" key="3">
    <source>
        <dbReference type="Proteomes" id="UP000586305"/>
    </source>
</evidence>
<dbReference type="Gene3D" id="3.30.420.10">
    <property type="entry name" value="Ribonuclease H-like superfamily/Ribonuclease H"/>
    <property type="match status" value="1"/>
</dbReference>
<evidence type="ECO:0000313" key="2">
    <source>
        <dbReference type="EMBL" id="NOU51673.1"/>
    </source>
</evidence>
<name>A0A849VGN6_9GAMM</name>
<dbReference type="GO" id="GO:0003676">
    <property type="term" value="F:nucleic acid binding"/>
    <property type="evidence" value="ECO:0007669"/>
    <property type="project" value="InterPro"/>
</dbReference>
<dbReference type="EMBL" id="JABBPG010000006">
    <property type="protein sequence ID" value="NOU51673.1"/>
    <property type="molecule type" value="Genomic_DNA"/>
</dbReference>
<accession>A0A849VGN6</accession>
<feature type="region of interest" description="Disordered" evidence="1">
    <location>
        <begin position="643"/>
        <end position="703"/>
    </location>
</feature>
<protein>
    <submittedName>
        <fullName evidence="2">Transposase family protein</fullName>
    </submittedName>
</protein>
<dbReference type="AlphaFoldDB" id="A0A849VGN6"/>
<keyword evidence="3" id="KW-1185">Reference proteome</keyword>
<dbReference type="Proteomes" id="UP000586305">
    <property type="component" value="Unassembled WGS sequence"/>
</dbReference>
<dbReference type="InterPro" id="IPR036397">
    <property type="entry name" value="RNaseH_sf"/>
</dbReference>
<sequence>MVLEINSTWKIETSESDLNGVFRVIEVRADLDCLILFELNETVGTCRPITVHLPTFITWNRKGRAIQIDITPPAFLLVSDEEIEPKNLERRNSNYEKIRSLVSDKQFILDYACSKRTSTLAQHAKQIGYDRKSLSRLLSRYWHFGQSKNALLPAYANSGGYGKQRIAKEAPLGAPRTSRTLMFERAPKYIIREADKKNILKTLKKYYLKPNGKYLTECYRDYLRQFHAGEVKLADACNRAPHIPSYKQFKYWKGKLVEKNMEVRLRNTDHNYNLRKRALLGSPLQDGLVPGSCFEIDATVADINVISEFSPRYVLGRPTVYYIIDCSTRMITGMHVSLYHASWRAARQAFVNCFTPKAEFCAQYGVKIDESEWPCSHVPAYFTCDNGEMIGLEPREKVTPLAELGFAPAYRPDYKSFVERRFKTINDKLLHQLIGTTRGGKVVRGDVDPRKESIYTLYEVTSMLIEAVLEHNRDILNKLVFDNPILLEKNIKPTPINTWKVYLASHRHSLHQVPFSEVIAKLLPPETVSMTRSGIQYREMYYTCKQMEDENLAAIARDGGHRSLDARIDDNTLNYIYVRMNRNEGFTKCTLLKRNSIFKDMPMAEVDFVQDWITKFEELSPVTVESIDMKTRHEALEIQAKKRAKQNTLTSSERIRNIRENRREELRKTTHSEIDAEIGNTSDDADTKSMQQKVVMLPRRNRK</sequence>
<gene>
    <name evidence="2" type="ORF">HG263_14145</name>
</gene>
<evidence type="ECO:0000256" key="1">
    <source>
        <dbReference type="SAM" id="MobiDB-lite"/>
    </source>
</evidence>
<proteinExistence type="predicted"/>
<organism evidence="2 3">
    <name type="scientific">Pseudoalteromonas caenipelagi</name>
    <dbReference type="NCBI Taxonomy" id="2726988"/>
    <lineage>
        <taxon>Bacteria</taxon>
        <taxon>Pseudomonadati</taxon>
        <taxon>Pseudomonadota</taxon>
        <taxon>Gammaproteobacteria</taxon>
        <taxon>Alteromonadales</taxon>
        <taxon>Pseudoalteromonadaceae</taxon>
        <taxon>Pseudoalteromonas</taxon>
    </lineage>
</organism>